<gene>
    <name evidence="1" type="ORF">GUJ93_ZPchr0006g44813</name>
</gene>
<organism evidence="1 2">
    <name type="scientific">Zizania palustris</name>
    <name type="common">Northern wild rice</name>
    <dbReference type="NCBI Taxonomy" id="103762"/>
    <lineage>
        <taxon>Eukaryota</taxon>
        <taxon>Viridiplantae</taxon>
        <taxon>Streptophyta</taxon>
        <taxon>Embryophyta</taxon>
        <taxon>Tracheophyta</taxon>
        <taxon>Spermatophyta</taxon>
        <taxon>Magnoliopsida</taxon>
        <taxon>Liliopsida</taxon>
        <taxon>Poales</taxon>
        <taxon>Poaceae</taxon>
        <taxon>BOP clade</taxon>
        <taxon>Oryzoideae</taxon>
        <taxon>Oryzeae</taxon>
        <taxon>Zizaniinae</taxon>
        <taxon>Zizania</taxon>
    </lineage>
</organism>
<dbReference type="Proteomes" id="UP000729402">
    <property type="component" value="Unassembled WGS sequence"/>
</dbReference>
<dbReference type="EMBL" id="JAAALK010000283">
    <property type="protein sequence ID" value="KAG8074775.1"/>
    <property type="molecule type" value="Genomic_DNA"/>
</dbReference>
<proteinExistence type="predicted"/>
<keyword evidence="2" id="KW-1185">Reference proteome</keyword>
<reference evidence="1" key="2">
    <citation type="submission" date="2021-02" db="EMBL/GenBank/DDBJ databases">
        <authorList>
            <person name="Kimball J.A."/>
            <person name="Haas M.W."/>
            <person name="Macchietto M."/>
            <person name="Kono T."/>
            <person name="Duquette J."/>
            <person name="Shao M."/>
        </authorList>
    </citation>
    <scope>NUCLEOTIDE SEQUENCE</scope>
    <source>
        <tissue evidence="1">Fresh leaf tissue</tissue>
    </source>
</reference>
<name>A0A8J5VP72_ZIZPA</name>
<evidence type="ECO:0000313" key="2">
    <source>
        <dbReference type="Proteomes" id="UP000729402"/>
    </source>
</evidence>
<dbReference type="AlphaFoldDB" id="A0A8J5VP72"/>
<evidence type="ECO:0000313" key="1">
    <source>
        <dbReference type="EMBL" id="KAG8074775.1"/>
    </source>
</evidence>
<accession>A0A8J5VP72</accession>
<reference evidence="1" key="1">
    <citation type="journal article" date="2021" name="bioRxiv">
        <title>Whole Genome Assembly and Annotation of Northern Wild Rice, Zizania palustris L., Supports a Whole Genome Duplication in the Zizania Genus.</title>
        <authorList>
            <person name="Haas M."/>
            <person name="Kono T."/>
            <person name="Macchietto M."/>
            <person name="Millas R."/>
            <person name="McGilp L."/>
            <person name="Shao M."/>
            <person name="Duquette J."/>
            <person name="Hirsch C.N."/>
            <person name="Kimball J."/>
        </authorList>
    </citation>
    <scope>NUCLEOTIDE SEQUENCE</scope>
    <source>
        <tissue evidence="1">Fresh leaf tissue</tissue>
    </source>
</reference>
<comment type="caution">
    <text evidence="1">The sequence shown here is derived from an EMBL/GenBank/DDBJ whole genome shotgun (WGS) entry which is preliminary data.</text>
</comment>
<sequence length="93" mass="10725">MRPNDGGSGKVERWCRVRLDSSESGEATQLAVVWELDWRNLGVADWERGPTTQGEARRCAAVAWEADRRSRRGSTTWRHPWEWGNGGDAVRWW</sequence>
<protein>
    <submittedName>
        <fullName evidence="1">Uncharacterized protein</fullName>
    </submittedName>
</protein>